<dbReference type="PANTHER" id="PTHR30337:SF0">
    <property type="entry name" value="NUCLEASE SBCCD SUBUNIT D"/>
    <property type="match status" value="1"/>
</dbReference>
<dbReference type="GO" id="GO:0016787">
    <property type="term" value="F:hydrolase activity"/>
    <property type="evidence" value="ECO:0007669"/>
    <property type="project" value="InterPro"/>
</dbReference>
<accession>A0A2X2DD56</accession>
<reference evidence="2 3" key="1">
    <citation type="submission" date="2018-06" db="EMBL/GenBank/DDBJ databases">
        <authorList>
            <consortium name="Pathogen Informatics"/>
            <person name="Doyle S."/>
        </authorList>
    </citation>
    <scope>NUCLEOTIDE SEQUENCE [LARGE SCALE GENOMIC DNA]</scope>
    <source>
        <strain evidence="2 3">NCTC11842</strain>
    </source>
</reference>
<evidence type="ECO:0000313" key="2">
    <source>
        <dbReference type="EMBL" id="SPZ16921.1"/>
    </source>
</evidence>
<name>A0A2X2DD56_PSELU</name>
<organism evidence="2 3">
    <name type="scientific">Pseudomonas luteola</name>
    <dbReference type="NCBI Taxonomy" id="47886"/>
    <lineage>
        <taxon>Bacteria</taxon>
        <taxon>Pseudomonadati</taxon>
        <taxon>Pseudomonadota</taxon>
        <taxon>Gammaproteobacteria</taxon>
        <taxon>Pseudomonadales</taxon>
        <taxon>Pseudomonadaceae</taxon>
        <taxon>Pseudomonas</taxon>
    </lineage>
</organism>
<evidence type="ECO:0000313" key="3">
    <source>
        <dbReference type="Proteomes" id="UP000250443"/>
    </source>
</evidence>
<gene>
    <name evidence="2" type="ORF">NCTC11842_05961</name>
</gene>
<dbReference type="Gene3D" id="3.60.21.10">
    <property type="match status" value="1"/>
</dbReference>
<dbReference type="SUPFAM" id="SSF56300">
    <property type="entry name" value="Metallo-dependent phosphatases"/>
    <property type="match status" value="1"/>
</dbReference>
<dbReference type="InterPro" id="IPR050535">
    <property type="entry name" value="DNA_Repair-Maintenance_Comp"/>
</dbReference>
<proteinExistence type="predicted"/>
<dbReference type="EMBL" id="UAUF01000016">
    <property type="protein sequence ID" value="SPZ16921.1"/>
    <property type="molecule type" value="Genomic_DNA"/>
</dbReference>
<dbReference type="InterPro" id="IPR029052">
    <property type="entry name" value="Metallo-depent_PP-like"/>
</dbReference>
<dbReference type="Proteomes" id="UP000250443">
    <property type="component" value="Unassembled WGS sequence"/>
</dbReference>
<protein>
    <recommendedName>
        <fullName evidence="1">Calcineurin-like phosphoesterase domain-containing protein</fullName>
    </recommendedName>
</protein>
<evidence type="ECO:0000259" key="1">
    <source>
        <dbReference type="Pfam" id="PF00149"/>
    </source>
</evidence>
<dbReference type="PANTHER" id="PTHR30337">
    <property type="entry name" value="COMPONENT OF ATP-DEPENDENT DSDNA EXONUCLEASE"/>
    <property type="match status" value="1"/>
</dbReference>
<feature type="domain" description="Calcineurin-like phosphoesterase" evidence="1">
    <location>
        <begin position="6"/>
        <end position="206"/>
    </location>
</feature>
<dbReference type="RefSeq" id="WP_010798484.1">
    <property type="nucleotide sequence ID" value="NZ_CP069263.1"/>
</dbReference>
<sequence length="359" mass="39738">MSLVYGICSDAHLHNWSAFSRVDKNGLNSRLGHILDQIQVAAHDLRAAGGRTLYITGDLFHVRGSVSPTVLNPTIDLFARLTTDLGLNIRVLAGNHDLESRDSSALGNACESLRTISGIEVISTPMLFEDDHVVMVPWYDRLDDVRRHIDACLTDLNAKGEAPNAWTLMIHAPVNGVLTGLPDHGFNAAELARYGFKRVFSGHYHNHKRFEGEVYSVGATTHQTWNDIGTRAGYLLVSDTDVVFRTSSAPRFMDLDIRWDEQEARAQCRGHYVRARLGEATEEEISHLRDQLKTWGALGSLVQAIPLPRSAVMQRRSPVSSAPTLRESIRGWVEENSTHGDALVALCNDILSEAEAIDP</sequence>
<dbReference type="InterPro" id="IPR004843">
    <property type="entry name" value="Calcineurin-like_PHP"/>
</dbReference>
<dbReference type="Pfam" id="PF00149">
    <property type="entry name" value="Metallophos"/>
    <property type="match status" value="1"/>
</dbReference>
<dbReference type="AlphaFoldDB" id="A0A2X2DD56"/>